<dbReference type="Proteomes" id="UP001500320">
    <property type="component" value="Unassembled WGS sequence"/>
</dbReference>
<proteinExistence type="predicted"/>
<keyword evidence="3" id="KW-1185">Reference proteome</keyword>
<comment type="caution">
    <text evidence="2">The sequence shown here is derived from an EMBL/GenBank/DDBJ whole genome shotgun (WGS) entry which is preliminary data.</text>
</comment>
<dbReference type="EMBL" id="BAAAUT010000120">
    <property type="protein sequence ID" value="GAA3168135.1"/>
    <property type="molecule type" value="Genomic_DNA"/>
</dbReference>
<evidence type="ECO:0000313" key="3">
    <source>
        <dbReference type="Proteomes" id="UP001500320"/>
    </source>
</evidence>
<protein>
    <submittedName>
        <fullName evidence="2">Uncharacterized protein</fullName>
    </submittedName>
</protein>
<organism evidence="2 3">
    <name type="scientific">Planomonospora alba</name>
    <dbReference type="NCBI Taxonomy" id="161354"/>
    <lineage>
        <taxon>Bacteria</taxon>
        <taxon>Bacillati</taxon>
        <taxon>Actinomycetota</taxon>
        <taxon>Actinomycetes</taxon>
        <taxon>Streptosporangiales</taxon>
        <taxon>Streptosporangiaceae</taxon>
        <taxon>Planomonospora</taxon>
    </lineage>
</organism>
<evidence type="ECO:0000256" key="1">
    <source>
        <dbReference type="SAM" id="Phobius"/>
    </source>
</evidence>
<keyword evidence="1" id="KW-0472">Membrane</keyword>
<keyword evidence="1" id="KW-0812">Transmembrane</keyword>
<keyword evidence="1" id="KW-1133">Transmembrane helix</keyword>
<name>A0ABP6P5N0_9ACTN</name>
<feature type="transmembrane region" description="Helical" evidence="1">
    <location>
        <begin position="124"/>
        <end position="146"/>
    </location>
</feature>
<evidence type="ECO:0000313" key="2">
    <source>
        <dbReference type="EMBL" id="GAA3168135.1"/>
    </source>
</evidence>
<sequence length="191" mass="20248">MVILSGLRLARAAAVWGARFHLRHLWAVSALSMVPTVQRFVAVRWGEELPAAAGAGGEALTGAARLLLLYVIVRLAVADGRAAGEHEAGAGERGSGERGAGEGGLWERLAAGLDRRRGEFAVQFLVLGAAFTVFDILPNLAVAHWVAAQDRELVASVLVSVKNPTVIAFTFVWMVGVARELYLAGRSPVRG</sequence>
<dbReference type="RefSeq" id="WP_344867004.1">
    <property type="nucleotide sequence ID" value="NZ_BAAAUT010000120.1"/>
</dbReference>
<reference evidence="3" key="1">
    <citation type="journal article" date="2019" name="Int. J. Syst. Evol. Microbiol.">
        <title>The Global Catalogue of Microorganisms (GCM) 10K type strain sequencing project: providing services to taxonomists for standard genome sequencing and annotation.</title>
        <authorList>
            <consortium name="The Broad Institute Genomics Platform"/>
            <consortium name="The Broad Institute Genome Sequencing Center for Infectious Disease"/>
            <person name="Wu L."/>
            <person name="Ma J."/>
        </authorList>
    </citation>
    <scope>NUCLEOTIDE SEQUENCE [LARGE SCALE GENOMIC DNA]</scope>
    <source>
        <strain evidence="3">JCM 9373</strain>
    </source>
</reference>
<gene>
    <name evidence="2" type="ORF">GCM10010466_68180</name>
</gene>
<accession>A0ABP6P5N0</accession>